<comment type="function">
    <text evidence="6">Specifically methylates the N7 position of a guanine in 16S rRNA.</text>
</comment>
<reference evidence="7 8" key="2">
    <citation type="journal article" date="2015" name="Stand. Genomic Sci.">
        <title>Draft genome sequence of Cellulomonas carbonis T26(T) and comparative analysis of six Cellulomonas genomes.</title>
        <authorList>
            <person name="Zhuang W."/>
            <person name="Zhang S."/>
            <person name="Xia X."/>
            <person name="Wang G."/>
        </authorList>
    </citation>
    <scope>NUCLEOTIDE SEQUENCE [LARGE SCALE GENOMIC DNA]</scope>
    <source>
        <strain evidence="7 8">T26</strain>
    </source>
</reference>
<dbReference type="InterPro" id="IPR003682">
    <property type="entry name" value="rRNA_ssu_MeTfrase_G"/>
</dbReference>
<proteinExistence type="inferred from homology"/>
<organism evidence="7 8">
    <name type="scientific">Cellulomonas carbonis T26</name>
    <dbReference type="NCBI Taxonomy" id="947969"/>
    <lineage>
        <taxon>Bacteria</taxon>
        <taxon>Bacillati</taxon>
        <taxon>Actinomycetota</taxon>
        <taxon>Actinomycetes</taxon>
        <taxon>Micrococcales</taxon>
        <taxon>Cellulomonadaceae</taxon>
        <taxon>Cellulomonas</taxon>
    </lineage>
</organism>
<evidence type="ECO:0000313" key="8">
    <source>
        <dbReference type="Proteomes" id="UP000029839"/>
    </source>
</evidence>
<dbReference type="Proteomes" id="UP000029839">
    <property type="component" value="Unassembled WGS sequence"/>
</dbReference>
<dbReference type="GO" id="GO:0005829">
    <property type="term" value="C:cytosol"/>
    <property type="evidence" value="ECO:0007669"/>
    <property type="project" value="TreeGrafter"/>
</dbReference>
<dbReference type="Gene3D" id="3.40.50.150">
    <property type="entry name" value="Vaccinia Virus protein VP39"/>
    <property type="match status" value="1"/>
</dbReference>
<dbReference type="CDD" id="cd02440">
    <property type="entry name" value="AdoMet_MTases"/>
    <property type="match status" value="1"/>
</dbReference>
<evidence type="ECO:0000256" key="2">
    <source>
        <dbReference type="ARBA" id="ARBA00022552"/>
    </source>
</evidence>
<gene>
    <name evidence="6" type="primary">rsmG</name>
    <name evidence="7" type="ORF">N868_17960</name>
</gene>
<keyword evidence="1 6" id="KW-0963">Cytoplasm</keyword>
<reference evidence="7 8" key="1">
    <citation type="submission" date="2013-08" db="EMBL/GenBank/DDBJ databases">
        <title>Genome sequencing of Cellulomonas carbonis T26.</title>
        <authorList>
            <person name="Chen F."/>
            <person name="Li Y."/>
            <person name="Wang G."/>
        </authorList>
    </citation>
    <scope>NUCLEOTIDE SEQUENCE [LARGE SCALE GENOMIC DNA]</scope>
    <source>
        <strain evidence="7 8">T26</strain>
    </source>
</reference>
<dbReference type="SUPFAM" id="SSF53335">
    <property type="entry name" value="S-adenosyl-L-methionine-dependent methyltransferases"/>
    <property type="match status" value="1"/>
</dbReference>
<dbReference type="NCBIfam" id="TIGR00138">
    <property type="entry name" value="rsmG_gidB"/>
    <property type="match status" value="1"/>
</dbReference>
<comment type="caution">
    <text evidence="7">The sequence shown here is derived from an EMBL/GenBank/DDBJ whole genome shotgun (WGS) entry which is preliminary data.</text>
</comment>
<evidence type="ECO:0000313" key="7">
    <source>
        <dbReference type="EMBL" id="KGM12262.1"/>
    </source>
</evidence>
<comment type="caution">
    <text evidence="6">Lacks conserved residue(s) required for the propagation of feature annotation.</text>
</comment>
<dbReference type="EC" id="2.1.1.-" evidence="6"/>
<keyword evidence="8" id="KW-1185">Reference proteome</keyword>
<comment type="subcellular location">
    <subcellularLocation>
        <location evidence="6">Cytoplasm</location>
    </subcellularLocation>
</comment>
<comment type="similarity">
    <text evidence="6">Belongs to the methyltransferase superfamily. RNA methyltransferase RsmG family.</text>
</comment>
<evidence type="ECO:0000256" key="3">
    <source>
        <dbReference type="ARBA" id="ARBA00022603"/>
    </source>
</evidence>
<keyword evidence="5 6" id="KW-0949">S-adenosyl-L-methionine</keyword>
<dbReference type="EMBL" id="AXCY01000006">
    <property type="protein sequence ID" value="KGM12262.1"/>
    <property type="molecule type" value="Genomic_DNA"/>
</dbReference>
<feature type="binding site" evidence="6">
    <location>
        <begin position="105"/>
        <end position="106"/>
    </location>
    <ligand>
        <name>S-adenosyl-L-methionine</name>
        <dbReference type="ChEBI" id="CHEBI:59789"/>
    </ligand>
</feature>
<dbReference type="InterPro" id="IPR029063">
    <property type="entry name" value="SAM-dependent_MTases_sf"/>
</dbReference>
<keyword evidence="2 6" id="KW-0698">rRNA processing</keyword>
<dbReference type="PANTHER" id="PTHR31760">
    <property type="entry name" value="S-ADENOSYL-L-METHIONINE-DEPENDENT METHYLTRANSFERASES SUPERFAMILY PROTEIN"/>
    <property type="match status" value="1"/>
</dbReference>
<dbReference type="PANTHER" id="PTHR31760:SF0">
    <property type="entry name" value="S-ADENOSYL-L-METHIONINE-DEPENDENT METHYLTRANSFERASES SUPERFAMILY PROTEIN"/>
    <property type="match status" value="1"/>
</dbReference>
<keyword evidence="3 6" id="KW-0489">Methyltransferase</keyword>
<evidence type="ECO:0000256" key="4">
    <source>
        <dbReference type="ARBA" id="ARBA00022679"/>
    </source>
</evidence>
<feature type="binding site" evidence="6">
    <location>
        <position position="120"/>
    </location>
    <ligand>
        <name>S-adenosyl-L-methionine</name>
        <dbReference type="ChEBI" id="CHEBI:59789"/>
    </ligand>
</feature>
<feature type="binding site" evidence="6">
    <location>
        <position position="54"/>
    </location>
    <ligand>
        <name>S-adenosyl-L-methionine</name>
        <dbReference type="ChEBI" id="CHEBI:59789"/>
    </ligand>
</feature>
<accession>A0A0A0BX72</accession>
<evidence type="ECO:0000256" key="6">
    <source>
        <dbReference type="HAMAP-Rule" id="MF_00074"/>
    </source>
</evidence>
<dbReference type="Pfam" id="PF02527">
    <property type="entry name" value="GidB"/>
    <property type="match status" value="1"/>
</dbReference>
<dbReference type="HAMAP" id="MF_00074">
    <property type="entry name" value="16SrRNA_methyltr_G"/>
    <property type="match status" value="1"/>
</dbReference>
<name>A0A0A0BX72_9CELL</name>
<evidence type="ECO:0000256" key="1">
    <source>
        <dbReference type="ARBA" id="ARBA00022490"/>
    </source>
</evidence>
<dbReference type="GO" id="GO:0070043">
    <property type="term" value="F:rRNA (guanine-N7-)-methyltransferase activity"/>
    <property type="evidence" value="ECO:0007669"/>
    <property type="project" value="UniProtKB-UniRule"/>
</dbReference>
<evidence type="ECO:0000256" key="5">
    <source>
        <dbReference type="ARBA" id="ARBA00022691"/>
    </source>
</evidence>
<sequence>MGAVEHYAELLAEEGVLRGLIGPREVPRLWERHILNCAAVAQLMPDAGTVVDLGSGAGLPGIVLAAMRPDLDVVLLEPMERRTAWLEEVRSSVGLDHVRVRRGRAEDMVGQLSADAVTARAVASMDRLVPWAMPLLKQGGVLLAMKGDRGPAELEEARAVIDSWGGGAGEVVTVGTVPDVEATTVVRVVRERAVVPSRPQRPARRRRRD</sequence>
<dbReference type="AlphaFoldDB" id="A0A0A0BX72"/>
<keyword evidence="4 6" id="KW-0808">Transferase</keyword>
<protein>
    <recommendedName>
        <fullName evidence="6">Ribosomal RNA small subunit methyltransferase G</fullName>
        <ecNumber evidence="6">2.1.1.-</ecNumber>
    </recommendedName>
    <alternativeName>
        <fullName evidence="6">16S rRNA 7-methylguanosine methyltransferase</fullName>
        <shortName evidence="6">16S rRNA m7G methyltransferase</shortName>
    </alternativeName>
</protein>
<dbReference type="RefSeq" id="WP_043602740.1">
    <property type="nucleotide sequence ID" value="NZ_AXCY01000006.1"/>
</dbReference>
<feature type="binding site" evidence="6">
    <location>
        <position position="59"/>
    </location>
    <ligand>
        <name>S-adenosyl-L-methionine</name>
        <dbReference type="ChEBI" id="CHEBI:59789"/>
    </ligand>
</feature>